<evidence type="ECO:0000313" key="1">
    <source>
        <dbReference type="EMBL" id="KAK2114188.1"/>
    </source>
</evidence>
<evidence type="ECO:0000313" key="2">
    <source>
        <dbReference type="Proteomes" id="UP001266305"/>
    </source>
</evidence>
<accession>A0ABQ9W041</accession>
<sequence>MEVTPASVLGDGGKEMRQIKKWGYQPLLSDSCVLRALLSLLPGSYSQLQLHPWFSVCLGITAYSSGTFLLLLQPCDWEHVLPECRAHTIHLPPALLAYLKTVLTLPGARNLGPPSLFSLLISGPPILVWVSLFSVSIEVLSGSYLLVPQASNSPEQGHICLDPGALGVKHSAKCRGNLEQENRTSLRVDHPHAKNGGCQLATSRMRGKVPLAKETSVICTCLQLHNRQISLT</sequence>
<dbReference type="Proteomes" id="UP001266305">
    <property type="component" value="Unassembled WGS sequence"/>
</dbReference>
<dbReference type="EMBL" id="JASSZA010000004">
    <property type="protein sequence ID" value="KAK2114188.1"/>
    <property type="molecule type" value="Genomic_DNA"/>
</dbReference>
<keyword evidence="2" id="KW-1185">Reference proteome</keyword>
<reference evidence="1 2" key="1">
    <citation type="submission" date="2023-05" db="EMBL/GenBank/DDBJ databases">
        <title>B98-5 Cell Line De Novo Hybrid Assembly: An Optical Mapping Approach.</title>
        <authorList>
            <person name="Kananen K."/>
            <person name="Auerbach J.A."/>
            <person name="Kautto E."/>
            <person name="Blachly J.S."/>
        </authorList>
    </citation>
    <scope>NUCLEOTIDE SEQUENCE [LARGE SCALE GENOMIC DNA]</scope>
    <source>
        <strain evidence="1">B95-8</strain>
        <tissue evidence="1">Cell line</tissue>
    </source>
</reference>
<gene>
    <name evidence="1" type="ORF">P7K49_008454</name>
</gene>
<proteinExistence type="predicted"/>
<name>A0ABQ9W041_SAGOE</name>
<protein>
    <submittedName>
        <fullName evidence="1">Uncharacterized protein</fullName>
    </submittedName>
</protein>
<comment type="caution">
    <text evidence="1">The sequence shown here is derived from an EMBL/GenBank/DDBJ whole genome shotgun (WGS) entry which is preliminary data.</text>
</comment>
<organism evidence="1 2">
    <name type="scientific">Saguinus oedipus</name>
    <name type="common">Cotton-top tamarin</name>
    <name type="synonym">Oedipomidas oedipus</name>
    <dbReference type="NCBI Taxonomy" id="9490"/>
    <lineage>
        <taxon>Eukaryota</taxon>
        <taxon>Metazoa</taxon>
        <taxon>Chordata</taxon>
        <taxon>Craniata</taxon>
        <taxon>Vertebrata</taxon>
        <taxon>Euteleostomi</taxon>
        <taxon>Mammalia</taxon>
        <taxon>Eutheria</taxon>
        <taxon>Euarchontoglires</taxon>
        <taxon>Primates</taxon>
        <taxon>Haplorrhini</taxon>
        <taxon>Platyrrhini</taxon>
        <taxon>Cebidae</taxon>
        <taxon>Callitrichinae</taxon>
        <taxon>Saguinus</taxon>
    </lineage>
</organism>